<dbReference type="Gene3D" id="3.10.20.440">
    <property type="entry name" value="2Fe-2S iron-sulphur cluster binding domain, sarcosine oxidase, alpha subunit, N-terminal domain"/>
    <property type="match status" value="1"/>
</dbReference>
<organism evidence="2 3">
    <name type="scientific">Bacillus songklensis</name>
    <dbReference type="NCBI Taxonomy" id="1069116"/>
    <lineage>
        <taxon>Bacteria</taxon>
        <taxon>Bacillati</taxon>
        <taxon>Bacillota</taxon>
        <taxon>Bacilli</taxon>
        <taxon>Bacillales</taxon>
        <taxon>Bacillaceae</taxon>
        <taxon>Bacillus</taxon>
    </lineage>
</organism>
<sequence length="102" mass="11483">MRVQHHPILPSRTQKDIAFYFNGQVIKGIEGDTVASALWASGIRALRVTEKAGNGRGIFCGIGHCYDCRIYQEHFGMVRACITPIQERHRFFSEEGGLDNCK</sequence>
<dbReference type="Pfam" id="PF13510">
    <property type="entry name" value="Fer2_4"/>
    <property type="match status" value="1"/>
</dbReference>
<evidence type="ECO:0000313" key="2">
    <source>
        <dbReference type="EMBL" id="MFC3885800.1"/>
    </source>
</evidence>
<dbReference type="Proteomes" id="UP001595752">
    <property type="component" value="Unassembled WGS sequence"/>
</dbReference>
<keyword evidence="3" id="KW-1185">Reference proteome</keyword>
<keyword evidence="1" id="KW-0560">Oxidoreductase</keyword>
<dbReference type="InterPro" id="IPR036010">
    <property type="entry name" value="2Fe-2S_ferredoxin-like_sf"/>
</dbReference>
<name>A0ABV8B7I9_9BACI</name>
<evidence type="ECO:0000256" key="1">
    <source>
        <dbReference type="ARBA" id="ARBA00023002"/>
    </source>
</evidence>
<comment type="caution">
    <text evidence="2">The sequence shown here is derived from an EMBL/GenBank/DDBJ whole genome shotgun (WGS) entry which is preliminary data.</text>
</comment>
<dbReference type="RefSeq" id="WP_377918190.1">
    <property type="nucleotide sequence ID" value="NZ_JBHRZT010000072.1"/>
</dbReference>
<reference evidence="3" key="1">
    <citation type="journal article" date="2019" name="Int. J. Syst. Evol. Microbiol.">
        <title>The Global Catalogue of Microorganisms (GCM) 10K type strain sequencing project: providing services to taxonomists for standard genome sequencing and annotation.</title>
        <authorList>
            <consortium name="The Broad Institute Genomics Platform"/>
            <consortium name="The Broad Institute Genome Sequencing Center for Infectious Disease"/>
            <person name="Wu L."/>
            <person name="Ma J."/>
        </authorList>
    </citation>
    <scope>NUCLEOTIDE SEQUENCE [LARGE SCALE GENOMIC DNA]</scope>
    <source>
        <strain evidence="3">CCUG 61889</strain>
    </source>
</reference>
<dbReference type="InterPro" id="IPR042204">
    <property type="entry name" value="2Fe-2S-bd_N"/>
</dbReference>
<gene>
    <name evidence="2" type="ORF">ACFOU2_20905</name>
</gene>
<evidence type="ECO:0000313" key="3">
    <source>
        <dbReference type="Proteomes" id="UP001595752"/>
    </source>
</evidence>
<dbReference type="EMBL" id="JBHRZT010000072">
    <property type="protein sequence ID" value="MFC3885800.1"/>
    <property type="molecule type" value="Genomic_DNA"/>
</dbReference>
<protein>
    <submittedName>
        <fullName evidence="2">(2Fe-2S)-binding protein</fullName>
    </submittedName>
</protein>
<dbReference type="SUPFAM" id="SSF54292">
    <property type="entry name" value="2Fe-2S ferredoxin-like"/>
    <property type="match status" value="1"/>
</dbReference>
<accession>A0ABV8B7I9</accession>
<proteinExistence type="predicted"/>